<evidence type="ECO:0000313" key="3">
    <source>
        <dbReference type="Proteomes" id="UP000321518"/>
    </source>
</evidence>
<reference evidence="2 3" key="1">
    <citation type="submission" date="2019-07" db="EMBL/GenBank/DDBJ databases">
        <title>Rhodotorula toruloides NBRC10032 genome sequencing.</title>
        <authorList>
            <person name="Shida Y."/>
            <person name="Takaku H."/>
            <person name="Ogasawara W."/>
            <person name="Mori K."/>
        </authorList>
    </citation>
    <scope>NUCLEOTIDE SEQUENCE [LARGE SCALE GENOMIC DNA]</scope>
    <source>
        <strain evidence="2 3">NBRC10032</strain>
    </source>
</reference>
<evidence type="ECO:0000313" key="2">
    <source>
        <dbReference type="EMBL" id="GEM12737.1"/>
    </source>
</evidence>
<feature type="transmembrane region" description="Helical" evidence="1">
    <location>
        <begin position="178"/>
        <end position="199"/>
    </location>
</feature>
<dbReference type="OrthoDB" id="3352324at2759"/>
<protein>
    <submittedName>
        <fullName evidence="2">MFS transporter</fullName>
    </submittedName>
</protein>
<keyword evidence="1" id="KW-0472">Membrane</keyword>
<feature type="transmembrane region" description="Helical" evidence="1">
    <location>
        <begin position="55"/>
        <end position="74"/>
    </location>
</feature>
<dbReference type="EMBL" id="BJWK01000025">
    <property type="protein sequence ID" value="GEM12737.1"/>
    <property type="molecule type" value="Genomic_DNA"/>
</dbReference>
<gene>
    <name evidence="2" type="ORF">Rt10032_c25g6754</name>
</gene>
<dbReference type="Proteomes" id="UP000321518">
    <property type="component" value="Unassembled WGS sequence"/>
</dbReference>
<sequence>MLAIVTLATFGPVALFALWWAAIGGAATSSCFVAAQIWAAPPYLFGPAAIGCTNIPPTISIFLGLLVAGPIANWDVAQQAKRNGGVREPEMRLRVAIAGGVVAAVGNIIYGVGPQRTCTGRRLSFQACVSYAASPSLSSDFLTRFHACNINSPQLSRSSPSRRYFLNSLFQRVGPLKMIVLISIPLYAAIIITVVLIWVSKSTRRASTKFSIMQRE</sequence>
<feature type="transmembrane region" description="Helical" evidence="1">
    <location>
        <begin position="95"/>
        <end position="113"/>
    </location>
</feature>
<keyword evidence="1" id="KW-1133">Transmembrane helix</keyword>
<evidence type="ECO:0000256" key="1">
    <source>
        <dbReference type="SAM" id="Phobius"/>
    </source>
</evidence>
<proteinExistence type="predicted"/>
<name>A0A511KQT2_RHOTO</name>
<organism evidence="2 3">
    <name type="scientific">Rhodotorula toruloides</name>
    <name type="common">Yeast</name>
    <name type="synonym">Rhodosporidium toruloides</name>
    <dbReference type="NCBI Taxonomy" id="5286"/>
    <lineage>
        <taxon>Eukaryota</taxon>
        <taxon>Fungi</taxon>
        <taxon>Dikarya</taxon>
        <taxon>Basidiomycota</taxon>
        <taxon>Pucciniomycotina</taxon>
        <taxon>Microbotryomycetes</taxon>
        <taxon>Sporidiobolales</taxon>
        <taxon>Sporidiobolaceae</taxon>
        <taxon>Rhodotorula</taxon>
    </lineage>
</organism>
<keyword evidence="1" id="KW-0812">Transmembrane</keyword>
<comment type="caution">
    <text evidence="2">The sequence shown here is derived from an EMBL/GenBank/DDBJ whole genome shotgun (WGS) entry which is preliminary data.</text>
</comment>
<dbReference type="AlphaFoldDB" id="A0A511KQT2"/>
<accession>A0A511KQT2</accession>